<evidence type="ECO:0000256" key="2">
    <source>
        <dbReference type="SAM" id="SignalP"/>
    </source>
</evidence>
<keyword evidence="1" id="KW-0472">Membrane</keyword>
<comment type="caution">
    <text evidence="3">The sequence shown here is derived from an EMBL/GenBank/DDBJ whole genome shotgun (WGS) entry which is preliminary data.</text>
</comment>
<dbReference type="OrthoDB" id="1885092at2759"/>
<feature type="chain" id="PRO_5040476281" evidence="2">
    <location>
        <begin position="22"/>
        <end position="333"/>
    </location>
</feature>
<dbReference type="Proteomes" id="UP001151287">
    <property type="component" value="Unassembled WGS sequence"/>
</dbReference>
<feature type="transmembrane region" description="Helical" evidence="1">
    <location>
        <begin position="300"/>
        <end position="319"/>
    </location>
</feature>
<evidence type="ECO:0000256" key="1">
    <source>
        <dbReference type="SAM" id="Phobius"/>
    </source>
</evidence>
<gene>
    <name evidence="3" type="ORF">LUZ63_019614</name>
</gene>
<dbReference type="Gene3D" id="2.120.10.30">
    <property type="entry name" value="TolB, C-terminal domain"/>
    <property type="match status" value="1"/>
</dbReference>
<dbReference type="InterPro" id="IPR011044">
    <property type="entry name" value="Quino_amine_DH_bsu"/>
</dbReference>
<dbReference type="PANTHER" id="PTHR31460:SF3">
    <property type="entry name" value="MESOCENTIN"/>
    <property type="match status" value="1"/>
</dbReference>
<keyword evidence="4" id="KW-1185">Reference proteome</keyword>
<reference evidence="3" key="1">
    <citation type="journal article" date="2022" name="Cell">
        <title>Repeat-based holocentromeres influence genome architecture and karyotype evolution.</title>
        <authorList>
            <person name="Hofstatter P.G."/>
            <person name="Thangavel G."/>
            <person name="Lux T."/>
            <person name="Neumann P."/>
            <person name="Vondrak T."/>
            <person name="Novak P."/>
            <person name="Zhang M."/>
            <person name="Costa L."/>
            <person name="Castellani M."/>
            <person name="Scott A."/>
            <person name="Toegelov H."/>
            <person name="Fuchs J."/>
            <person name="Mata-Sucre Y."/>
            <person name="Dias Y."/>
            <person name="Vanzela A.L.L."/>
            <person name="Huettel B."/>
            <person name="Almeida C.C.S."/>
            <person name="Simkova H."/>
            <person name="Souza G."/>
            <person name="Pedrosa-Harand A."/>
            <person name="Macas J."/>
            <person name="Mayer K.F.X."/>
            <person name="Houben A."/>
            <person name="Marques A."/>
        </authorList>
    </citation>
    <scope>NUCLEOTIDE SEQUENCE</scope>
    <source>
        <strain evidence="3">RhyBre1mFocal</strain>
    </source>
</reference>
<accession>A0A9Q0C6M2</accession>
<feature type="signal peptide" evidence="2">
    <location>
        <begin position="1"/>
        <end position="21"/>
    </location>
</feature>
<dbReference type="GO" id="GO:0005783">
    <property type="term" value="C:endoplasmic reticulum"/>
    <property type="evidence" value="ECO:0007669"/>
    <property type="project" value="TreeGrafter"/>
</dbReference>
<organism evidence="3 4">
    <name type="scientific">Rhynchospora breviuscula</name>
    <dbReference type="NCBI Taxonomy" id="2022672"/>
    <lineage>
        <taxon>Eukaryota</taxon>
        <taxon>Viridiplantae</taxon>
        <taxon>Streptophyta</taxon>
        <taxon>Embryophyta</taxon>
        <taxon>Tracheophyta</taxon>
        <taxon>Spermatophyta</taxon>
        <taxon>Magnoliopsida</taxon>
        <taxon>Liliopsida</taxon>
        <taxon>Poales</taxon>
        <taxon>Cyperaceae</taxon>
        <taxon>Cyperoideae</taxon>
        <taxon>Rhynchosporeae</taxon>
        <taxon>Rhynchospora</taxon>
    </lineage>
</organism>
<dbReference type="InterPro" id="IPR053224">
    <property type="entry name" value="Sensory_adhesion_molecule"/>
</dbReference>
<dbReference type="InterPro" id="IPR011042">
    <property type="entry name" value="6-blade_b-propeller_TolB-like"/>
</dbReference>
<keyword evidence="1" id="KW-1133">Transmembrane helix</keyword>
<dbReference type="AlphaFoldDB" id="A0A9Q0C6M2"/>
<protein>
    <submittedName>
        <fullName evidence="3">Uncharacterized protein</fullName>
    </submittedName>
</protein>
<dbReference type="SUPFAM" id="SSF50969">
    <property type="entry name" value="YVTN repeat-like/Quinoprotein amine dehydrogenase"/>
    <property type="match status" value="1"/>
</dbReference>
<sequence>MMMSKLVFALVFLVYPFLSSARHVITFRSSTSLQPSSLAWDPIAQHFVVGSISGPTIHAISDAGVVEHLLSDPSATGADGSATSVAIDPIRRRLIVGFSNPGSIAAYDLKFYERIFAVPLPEMDTIPGGVAVDLRSGEAFVSSTKRGVVWKVGLDGAVTVISESKIFGDQGLGGVVHVGRGYLLIVQMEMGKIFKVDSDDGAAKEVLSSGSSKPLVSAGHAVALHPDLSLVVATNRSVFLVKSDDSWAQAAVHDKSDLEDGSTAVAVAIREGKKAYVLVKSQEGYRIEEVAWEKESEGDMVWGLVLIGLGLAYFMFWRFQMGKLVGNMNKKHA</sequence>
<name>A0A9Q0C6M2_9POAL</name>
<dbReference type="PANTHER" id="PTHR31460">
    <property type="match status" value="1"/>
</dbReference>
<proteinExistence type="predicted"/>
<evidence type="ECO:0000313" key="3">
    <source>
        <dbReference type="EMBL" id="KAJ1688224.1"/>
    </source>
</evidence>
<keyword evidence="2" id="KW-0732">Signal</keyword>
<evidence type="ECO:0000313" key="4">
    <source>
        <dbReference type="Proteomes" id="UP001151287"/>
    </source>
</evidence>
<keyword evidence="1" id="KW-0812">Transmembrane</keyword>
<dbReference type="EMBL" id="JAMQYH010000005">
    <property type="protein sequence ID" value="KAJ1688224.1"/>
    <property type="molecule type" value="Genomic_DNA"/>
</dbReference>